<evidence type="ECO:0000256" key="2">
    <source>
        <dbReference type="ARBA" id="ARBA00022692"/>
    </source>
</evidence>
<evidence type="ECO:0000313" key="9">
    <source>
        <dbReference type="Proteomes" id="UP000799324"/>
    </source>
</evidence>
<comment type="subcellular location">
    <subcellularLocation>
        <location evidence="1">Membrane</location>
        <topology evidence="1">Multi-pass membrane protein</topology>
    </subcellularLocation>
</comment>
<proteinExistence type="inferred from homology"/>
<keyword evidence="9" id="KW-1185">Reference proteome</keyword>
<feature type="transmembrane region" description="Helical" evidence="6">
    <location>
        <begin position="143"/>
        <end position="164"/>
    </location>
</feature>
<feature type="transmembrane region" description="Helical" evidence="6">
    <location>
        <begin position="60"/>
        <end position="86"/>
    </location>
</feature>
<dbReference type="OrthoDB" id="5401779at2759"/>
<sequence length="303" mass="33940">SKVPTAEDMATWPLANFENPETRRPLVLGVEIPLMILVITFTAMRFYSRTMIIKALGADDWFMLAATLISVSTSIMTCISMLPAYHTGYHLWDLPPEVLLNPVKPAQMAMATQLLFVPITVFTKVSILLTYLRIFPSKSAKNFCYCMLVFTVAWGISSFLAALLQCRPVQSYWLIAAYPDRKCIHIAPLYFITGGFNVLSDFLIFLFPVQDLARIRISLKQRVTLICMFTLGVLICVAGICRIWYTAVFINSYDSLWNGATLYAIVAIETSIGIMCGCLPACRPLLVKIAPHIFTSTHSSTHK</sequence>
<dbReference type="PANTHER" id="PTHR33048">
    <property type="entry name" value="PTH11-LIKE INTEGRAL MEMBRANE PROTEIN (AFU_ORTHOLOGUE AFUA_5G11245)"/>
    <property type="match status" value="1"/>
</dbReference>
<keyword evidence="3 6" id="KW-1133">Transmembrane helix</keyword>
<evidence type="ECO:0000256" key="3">
    <source>
        <dbReference type="ARBA" id="ARBA00022989"/>
    </source>
</evidence>
<feature type="transmembrane region" description="Helical" evidence="6">
    <location>
        <begin position="260"/>
        <end position="282"/>
    </location>
</feature>
<dbReference type="Pfam" id="PF20684">
    <property type="entry name" value="Fung_rhodopsin"/>
    <property type="match status" value="1"/>
</dbReference>
<feature type="transmembrane region" description="Helical" evidence="6">
    <location>
        <begin position="26"/>
        <end position="48"/>
    </location>
</feature>
<feature type="transmembrane region" description="Helical" evidence="6">
    <location>
        <begin position="223"/>
        <end position="245"/>
    </location>
</feature>
<organism evidence="8 9">
    <name type="scientific">Lophiostoma macrostomum CBS 122681</name>
    <dbReference type="NCBI Taxonomy" id="1314788"/>
    <lineage>
        <taxon>Eukaryota</taxon>
        <taxon>Fungi</taxon>
        <taxon>Dikarya</taxon>
        <taxon>Ascomycota</taxon>
        <taxon>Pezizomycotina</taxon>
        <taxon>Dothideomycetes</taxon>
        <taxon>Pleosporomycetidae</taxon>
        <taxon>Pleosporales</taxon>
        <taxon>Lophiostomataceae</taxon>
        <taxon>Lophiostoma</taxon>
    </lineage>
</organism>
<dbReference type="GO" id="GO:0016020">
    <property type="term" value="C:membrane"/>
    <property type="evidence" value="ECO:0007669"/>
    <property type="project" value="UniProtKB-SubCell"/>
</dbReference>
<dbReference type="PANTHER" id="PTHR33048:SF129">
    <property type="entry name" value="INTEGRAL MEMBRANE PROTEIN-RELATED"/>
    <property type="match status" value="1"/>
</dbReference>
<feature type="non-terminal residue" evidence="8">
    <location>
        <position position="1"/>
    </location>
</feature>
<evidence type="ECO:0000313" key="8">
    <source>
        <dbReference type="EMBL" id="KAF2659582.1"/>
    </source>
</evidence>
<dbReference type="InterPro" id="IPR049326">
    <property type="entry name" value="Rhodopsin_dom_fungi"/>
</dbReference>
<protein>
    <recommendedName>
        <fullName evidence="7">Rhodopsin domain-containing protein</fullName>
    </recommendedName>
</protein>
<keyword evidence="4 6" id="KW-0472">Membrane</keyword>
<reference evidence="8" key="1">
    <citation type="journal article" date="2020" name="Stud. Mycol.">
        <title>101 Dothideomycetes genomes: a test case for predicting lifestyles and emergence of pathogens.</title>
        <authorList>
            <person name="Haridas S."/>
            <person name="Albert R."/>
            <person name="Binder M."/>
            <person name="Bloem J."/>
            <person name="Labutti K."/>
            <person name="Salamov A."/>
            <person name="Andreopoulos B."/>
            <person name="Baker S."/>
            <person name="Barry K."/>
            <person name="Bills G."/>
            <person name="Bluhm B."/>
            <person name="Cannon C."/>
            <person name="Castanera R."/>
            <person name="Culley D."/>
            <person name="Daum C."/>
            <person name="Ezra D."/>
            <person name="Gonzalez J."/>
            <person name="Henrissat B."/>
            <person name="Kuo A."/>
            <person name="Liang C."/>
            <person name="Lipzen A."/>
            <person name="Lutzoni F."/>
            <person name="Magnuson J."/>
            <person name="Mondo S."/>
            <person name="Nolan M."/>
            <person name="Ohm R."/>
            <person name="Pangilinan J."/>
            <person name="Park H.-J."/>
            <person name="Ramirez L."/>
            <person name="Alfaro M."/>
            <person name="Sun H."/>
            <person name="Tritt A."/>
            <person name="Yoshinaga Y."/>
            <person name="Zwiers L.-H."/>
            <person name="Turgeon B."/>
            <person name="Goodwin S."/>
            <person name="Spatafora J."/>
            <person name="Crous P."/>
            <person name="Grigoriev I."/>
        </authorList>
    </citation>
    <scope>NUCLEOTIDE SEQUENCE</scope>
    <source>
        <strain evidence="8">CBS 122681</strain>
    </source>
</reference>
<name>A0A6A6TIM4_9PLEO</name>
<feature type="transmembrane region" description="Helical" evidence="6">
    <location>
        <begin position="106"/>
        <end position="131"/>
    </location>
</feature>
<accession>A0A6A6TIM4</accession>
<dbReference type="Proteomes" id="UP000799324">
    <property type="component" value="Unassembled WGS sequence"/>
</dbReference>
<gene>
    <name evidence="8" type="ORF">K491DRAFT_565244</name>
</gene>
<feature type="transmembrane region" description="Helical" evidence="6">
    <location>
        <begin position="184"/>
        <end position="207"/>
    </location>
</feature>
<evidence type="ECO:0000259" key="7">
    <source>
        <dbReference type="Pfam" id="PF20684"/>
    </source>
</evidence>
<dbReference type="AlphaFoldDB" id="A0A6A6TIM4"/>
<evidence type="ECO:0000256" key="5">
    <source>
        <dbReference type="ARBA" id="ARBA00038359"/>
    </source>
</evidence>
<feature type="non-terminal residue" evidence="8">
    <location>
        <position position="303"/>
    </location>
</feature>
<comment type="similarity">
    <text evidence="5">Belongs to the SAT4 family.</text>
</comment>
<keyword evidence="2 6" id="KW-0812">Transmembrane</keyword>
<dbReference type="InterPro" id="IPR052337">
    <property type="entry name" value="SAT4-like"/>
</dbReference>
<feature type="domain" description="Rhodopsin" evidence="7">
    <location>
        <begin position="44"/>
        <end position="287"/>
    </location>
</feature>
<dbReference type="EMBL" id="MU004306">
    <property type="protein sequence ID" value="KAF2659582.1"/>
    <property type="molecule type" value="Genomic_DNA"/>
</dbReference>
<evidence type="ECO:0000256" key="1">
    <source>
        <dbReference type="ARBA" id="ARBA00004141"/>
    </source>
</evidence>
<evidence type="ECO:0000256" key="4">
    <source>
        <dbReference type="ARBA" id="ARBA00023136"/>
    </source>
</evidence>
<evidence type="ECO:0000256" key="6">
    <source>
        <dbReference type="SAM" id="Phobius"/>
    </source>
</evidence>